<feature type="compositionally biased region" description="Acidic residues" evidence="7">
    <location>
        <begin position="550"/>
        <end position="561"/>
    </location>
</feature>
<dbReference type="GO" id="GO:0006261">
    <property type="term" value="P:DNA-templated DNA replication"/>
    <property type="evidence" value="ECO:0007669"/>
    <property type="project" value="TreeGrafter"/>
</dbReference>
<dbReference type="GO" id="GO:0006364">
    <property type="term" value="P:rRNA processing"/>
    <property type="evidence" value="ECO:0007669"/>
    <property type="project" value="UniProtKB-UniRule"/>
</dbReference>
<accession>A0A9P8RTI6</accession>
<dbReference type="Proteomes" id="UP000750711">
    <property type="component" value="Unassembled WGS sequence"/>
</dbReference>
<dbReference type="PANTHER" id="PTHR18763">
    <property type="entry name" value="WD-REPEAT PROTEIN 18"/>
    <property type="match status" value="1"/>
</dbReference>
<organism evidence="8 9">
    <name type="scientific">Trichoglossum hirsutum</name>
    <dbReference type="NCBI Taxonomy" id="265104"/>
    <lineage>
        <taxon>Eukaryota</taxon>
        <taxon>Fungi</taxon>
        <taxon>Dikarya</taxon>
        <taxon>Ascomycota</taxon>
        <taxon>Pezizomycotina</taxon>
        <taxon>Geoglossomycetes</taxon>
        <taxon>Geoglossales</taxon>
        <taxon>Geoglossaceae</taxon>
        <taxon>Trichoglossum</taxon>
    </lineage>
</organism>
<comment type="similarity">
    <text evidence="2 6">Belongs to the WD repeat IPI3/WDR18 family.</text>
</comment>
<evidence type="ECO:0000256" key="1">
    <source>
        <dbReference type="ARBA" id="ARBA00002355"/>
    </source>
</evidence>
<reference evidence="8" key="1">
    <citation type="submission" date="2021-03" db="EMBL/GenBank/DDBJ databases">
        <title>Comparative genomics and phylogenomic investigation of the class Geoglossomycetes provide insights into ecological specialization and systematics.</title>
        <authorList>
            <person name="Melie T."/>
            <person name="Pirro S."/>
            <person name="Miller A.N."/>
            <person name="Quandt A."/>
        </authorList>
    </citation>
    <scope>NUCLEOTIDE SEQUENCE</scope>
    <source>
        <strain evidence="8">CAQ_001_2017</strain>
    </source>
</reference>
<protein>
    <recommendedName>
        <fullName evidence="6">Pre-rRNA-processing protein IPI3</fullName>
    </recommendedName>
</protein>
<dbReference type="GO" id="GO:0120330">
    <property type="term" value="C:rixosome complex"/>
    <property type="evidence" value="ECO:0007669"/>
    <property type="project" value="UniProtKB-UniRule"/>
</dbReference>
<evidence type="ECO:0000256" key="5">
    <source>
        <dbReference type="PROSITE-ProRule" id="PRU00221"/>
    </source>
</evidence>
<name>A0A9P8RTI6_9PEZI</name>
<feature type="repeat" description="WD" evidence="5">
    <location>
        <begin position="125"/>
        <end position="158"/>
    </location>
</feature>
<dbReference type="PROSITE" id="PS00678">
    <property type="entry name" value="WD_REPEATS_1"/>
    <property type="match status" value="1"/>
</dbReference>
<evidence type="ECO:0000256" key="6">
    <source>
        <dbReference type="RuleBase" id="RU369067"/>
    </source>
</evidence>
<dbReference type="InterPro" id="IPR001680">
    <property type="entry name" value="WD40_rpt"/>
</dbReference>
<dbReference type="EMBL" id="JAGHQM010000076">
    <property type="protein sequence ID" value="KAH0565608.1"/>
    <property type="molecule type" value="Genomic_DNA"/>
</dbReference>
<feature type="region of interest" description="Disordered" evidence="7">
    <location>
        <begin position="528"/>
        <end position="589"/>
    </location>
</feature>
<comment type="subcellular location">
    <subcellularLocation>
        <location evidence="6">Nucleus</location>
    </subcellularLocation>
</comment>
<dbReference type="Gene3D" id="2.130.10.10">
    <property type="entry name" value="YVTN repeat-like/Quinoprotein amine dehydrogenase"/>
    <property type="match status" value="2"/>
</dbReference>
<gene>
    <name evidence="8" type="ORF">GP486_000996</name>
</gene>
<evidence type="ECO:0000313" key="9">
    <source>
        <dbReference type="Proteomes" id="UP000750711"/>
    </source>
</evidence>
<comment type="subunit">
    <text evidence="6">Component of the RIX1 complex, composed of IPI1, RIX1/IPI2 and IPI3 in a 1:2:2 stoichiometry. The complex interacts (via RIX1) with MDN1 (via its hexameric AAA ATPase ring) and the pre-60S ribosome particles.</text>
</comment>
<dbReference type="PROSITE" id="PS50082">
    <property type="entry name" value="WD_REPEATS_2"/>
    <property type="match status" value="2"/>
</dbReference>
<dbReference type="Pfam" id="PF00400">
    <property type="entry name" value="WD40"/>
    <property type="match status" value="3"/>
</dbReference>
<dbReference type="FunFam" id="2.130.10.10:FF:000929">
    <property type="entry name" value="Ribosomal assembly complex component Ipi3"/>
    <property type="match status" value="1"/>
</dbReference>
<evidence type="ECO:0000256" key="3">
    <source>
        <dbReference type="ARBA" id="ARBA00022574"/>
    </source>
</evidence>
<keyword evidence="6" id="KW-0539">Nucleus</keyword>
<evidence type="ECO:0000313" key="8">
    <source>
        <dbReference type="EMBL" id="KAH0565608.1"/>
    </source>
</evidence>
<dbReference type="PROSITE" id="PS50294">
    <property type="entry name" value="WD_REPEATS_REGION"/>
    <property type="match status" value="1"/>
</dbReference>
<keyword evidence="4" id="KW-0677">Repeat</keyword>
<dbReference type="InterPro" id="IPR019775">
    <property type="entry name" value="WD40_repeat_CS"/>
</dbReference>
<proteinExistence type="inferred from homology"/>
<dbReference type="SMART" id="SM00320">
    <property type="entry name" value="WD40"/>
    <property type="match status" value="5"/>
</dbReference>
<dbReference type="PANTHER" id="PTHR18763:SF0">
    <property type="entry name" value="WD REPEAT-CONTAINING PROTEIN 18"/>
    <property type="match status" value="1"/>
</dbReference>
<comment type="function">
    <text evidence="1 6">Component of the RIX1 complex required for processing of ITS2 sequences from 35S pre-rRNA.</text>
</comment>
<evidence type="ECO:0000256" key="7">
    <source>
        <dbReference type="SAM" id="MobiDB-lite"/>
    </source>
</evidence>
<evidence type="ECO:0000256" key="4">
    <source>
        <dbReference type="ARBA" id="ARBA00022737"/>
    </source>
</evidence>
<sequence>MLSELFVTATLSTPKTNPTVSRDAGIAVHALHPAPATKATFKKSSSHANCVAVSDTHIFAAQAEKAVVHVYSRERGSQEAVVPFPERILSLALAAPGAGGVLILGTEGGRIVLWEVCTGRQITTSQSHLQATTVLAVDHSSNFLLSGSADSNVHLWSIPLLLSFSNPESATGLKPLLSFTQHRAAINCACFGHGGGRGNISVSASKDGSCIVWDVQSGSPLRTFLLASSPISLTLDPCDRAFYAGFEDGSIQFVDLFKSFSSSPGPLNQHATDDGRGHPGPLLPLNPLHIPQLQNTPVTLSSSAERWTSIGHELGPVLCLGVLYEGNYVLSGHQSGKVIMWDAAKGRVWREITDLQTPVTNLIVLPPIGFQPAEDKNDTKLKVRSITKPRYESFASTGLPSGAVPANYTFAAQFSNEIGMPRVSATLSRSAKAHDEQSMLSSCIDGTSFPPSVLSAGIAELARWRGGRTATLTETKNHSNFADHGSEAGYTTDERSIEHLQKSNRELWELVNRMRSIQKSTWELVSGLHAKRGSSEAAKKRVREPGEIGLSEDEIGEESEVESGGGRVERSEEGVEEGSEGMTKRMRVE</sequence>
<dbReference type="InterPro" id="IPR015943">
    <property type="entry name" value="WD40/YVTN_repeat-like_dom_sf"/>
</dbReference>
<dbReference type="GO" id="GO:0005656">
    <property type="term" value="C:nuclear pre-replicative complex"/>
    <property type="evidence" value="ECO:0007669"/>
    <property type="project" value="TreeGrafter"/>
</dbReference>
<keyword evidence="3 5" id="KW-0853">WD repeat</keyword>
<dbReference type="InterPro" id="IPR045227">
    <property type="entry name" value="WDR18/Ipi3/RID3"/>
</dbReference>
<dbReference type="AlphaFoldDB" id="A0A9P8RTI6"/>
<keyword evidence="9" id="KW-1185">Reference proteome</keyword>
<feature type="compositionally biased region" description="Basic and acidic residues" evidence="7">
    <location>
        <begin position="533"/>
        <end position="546"/>
    </location>
</feature>
<feature type="repeat" description="WD" evidence="5">
    <location>
        <begin position="179"/>
        <end position="223"/>
    </location>
</feature>
<dbReference type="InterPro" id="IPR036322">
    <property type="entry name" value="WD40_repeat_dom_sf"/>
</dbReference>
<comment type="caution">
    <text evidence="8">The sequence shown here is derived from an EMBL/GenBank/DDBJ whole genome shotgun (WGS) entry which is preliminary data.</text>
</comment>
<dbReference type="SUPFAM" id="SSF50978">
    <property type="entry name" value="WD40 repeat-like"/>
    <property type="match status" value="1"/>
</dbReference>
<evidence type="ECO:0000256" key="2">
    <source>
        <dbReference type="ARBA" id="ARBA00010143"/>
    </source>
</evidence>
<keyword evidence="6" id="KW-0698">rRNA processing</keyword>